<dbReference type="Gene3D" id="3.10.580.10">
    <property type="entry name" value="CBS-domain"/>
    <property type="match status" value="2"/>
</dbReference>
<feature type="domain" description="CBS" evidence="6">
    <location>
        <begin position="42"/>
        <end position="101"/>
    </location>
</feature>
<dbReference type="InterPro" id="IPR046342">
    <property type="entry name" value="CBS_dom_sf"/>
</dbReference>
<evidence type="ECO:0000313" key="8">
    <source>
        <dbReference type="EMBL" id="AES72945.2"/>
    </source>
</evidence>
<keyword evidence="2" id="KW-0677">Repeat</keyword>
<feature type="domain" description="PB1" evidence="7">
    <location>
        <begin position="348"/>
        <end position="434"/>
    </location>
</feature>
<keyword evidence="10" id="KW-1185">Reference proteome</keyword>
<feature type="compositionally biased region" description="Basic residues" evidence="4">
    <location>
        <begin position="1"/>
        <end position="13"/>
    </location>
</feature>
<feature type="transmembrane region" description="Helical" evidence="5">
    <location>
        <begin position="456"/>
        <end position="476"/>
    </location>
</feature>
<evidence type="ECO:0000259" key="7">
    <source>
        <dbReference type="PROSITE" id="PS51745"/>
    </source>
</evidence>
<dbReference type="EnsemblPlants" id="AES72945">
    <property type="protein sequence ID" value="AES72945"/>
    <property type="gene ID" value="MTR_3g097010"/>
</dbReference>
<dbReference type="Pfam" id="PF00564">
    <property type="entry name" value="PB1"/>
    <property type="match status" value="1"/>
</dbReference>
<accession>A0A0C3VNJ8</accession>
<dbReference type="SUPFAM" id="SSF54277">
    <property type="entry name" value="CAD &amp; PB1 domains"/>
    <property type="match status" value="1"/>
</dbReference>
<evidence type="ECO:0000256" key="4">
    <source>
        <dbReference type="SAM" id="MobiDB-lite"/>
    </source>
</evidence>
<feature type="domain" description="CBS" evidence="6">
    <location>
        <begin position="234"/>
        <end position="290"/>
    </location>
</feature>
<keyword evidence="3" id="KW-0129">CBS domain</keyword>
<reference evidence="9" key="3">
    <citation type="submission" date="2015-04" db="UniProtKB">
        <authorList>
            <consortium name="EnsemblPlants"/>
        </authorList>
    </citation>
    <scope>IDENTIFICATION</scope>
    <source>
        <strain evidence="9">cv. Jemalong A17</strain>
    </source>
</reference>
<evidence type="ECO:0000256" key="1">
    <source>
        <dbReference type="ARBA" id="ARBA00011726"/>
    </source>
</evidence>
<dbReference type="InterPro" id="IPR051462">
    <property type="entry name" value="CBS_domain-containing"/>
</dbReference>
<dbReference type="SMART" id="SM00116">
    <property type="entry name" value="CBS"/>
    <property type="match status" value="3"/>
</dbReference>
<dbReference type="Proteomes" id="UP000002051">
    <property type="component" value="Chromosome 3"/>
</dbReference>
<dbReference type="SMART" id="SM00666">
    <property type="entry name" value="PB1"/>
    <property type="match status" value="1"/>
</dbReference>
<evidence type="ECO:0000256" key="5">
    <source>
        <dbReference type="SAM" id="Phobius"/>
    </source>
</evidence>
<dbReference type="PROSITE" id="PS51371">
    <property type="entry name" value="CBS"/>
    <property type="match status" value="3"/>
</dbReference>
<name>G7J2N0_MEDTR</name>
<comment type="subunit">
    <text evidence="1">Homodimers and heterodimers.</text>
</comment>
<reference evidence="8 10" key="2">
    <citation type="journal article" date="2014" name="BMC Genomics">
        <title>An improved genome release (version Mt4.0) for the model legume Medicago truncatula.</title>
        <authorList>
            <person name="Tang H."/>
            <person name="Krishnakumar V."/>
            <person name="Bidwell S."/>
            <person name="Rosen B."/>
            <person name="Chan A."/>
            <person name="Zhou S."/>
            <person name="Gentzbittel L."/>
            <person name="Childs K.L."/>
            <person name="Yandell M."/>
            <person name="Gundlach H."/>
            <person name="Mayer K.F."/>
            <person name="Schwartz D.C."/>
            <person name="Town C.D."/>
        </authorList>
    </citation>
    <scope>GENOME REANNOTATION</scope>
    <source>
        <strain evidence="9 10">cv. Jemalong A17</strain>
    </source>
</reference>
<dbReference type="InterPro" id="IPR000270">
    <property type="entry name" value="PB1_dom"/>
</dbReference>
<dbReference type="OrthoDB" id="418595at2759"/>
<accession>G7J2N0</accession>
<dbReference type="InterPro" id="IPR053793">
    <property type="entry name" value="PB1-like"/>
</dbReference>
<feature type="domain" description="CBS" evidence="6">
    <location>
        <begin position="108"/>
        <end position="165"/>
    </location>
</feature>
<feature type="region of interest" description="Disordered" evidence="4">
    <location>
        <begin position="1"/>
        <end position="38"/>
    </location>
</feature>
<proteinExistence type="predicted"/>
<dbReference type="PANTHER" id="PTHR48108">
    <property type="entry name" value="CBS DOMAIN-CONTAINING PROTEIN CBSX2, CHLOROPLASTIC"/>
    <property type="match status" value="1"/>
</dbReference>
<dbReference type="InterPro" id="IPR000644">
    <property type="entry name" value="CBS_dom"/>
</dbReference>
<evidence type="ECO:0000313" key="9">
    <source>
        <dbReference type="EnsemblPlants" id="AES72945"/>
    </source>
</evidence>
<keyword evidence="5" id="KW-0472">Membrane</keyword>
<dbReference type="AlphaFoldDB" id="G7J2N0"/>
<evidence type="ECO:0000256" key="3">
    <source>
        <dbReference type="PROSITE-ProRule" id="PRU00703"/>
    </source>
</evidence>
<dbReference type="Pfam" id="PF00571">
    <property type="entry name" value="CBS"/>
    <property type="match status" value="3"/>
</dbReference>
<dbReference type="ExpressionAtlas" id="G7J2N0">
    <property type="expression patterns" value="differential"/>
</dbReference>
<dbReference type="CDD" id="cd17781">
    <property type="entry name" value="CBS_pair_MUG70_1"/>
    <property type="match status" value="1"/>
</dbReference>
<evidence type="ECO:0000256" key="2">
    <source>
        <dbReference type="ARBA" id="ARBA00022737"/>
    </source>
</evidence>
<gene>
    <name evidence="9" type="primary">11424362</name>
    <name evidence="8" type="ordered locus">MTR_3g097010</name>
</gene>
<reference evidence="8 10" key="1">
    <citation type="journal article" date="2011" name="Nature">
        <title>The Medicago genome provides insight into the evolution of rhizobial symbioses.</title>
        <authorList>
            <person name="Young N.D."/>
            <person name="Debelle F."/>
            <person name="Oldroyd G.E."/>
            <person name="Geurts R."/>
            <person name="Cannon S.B."/>
            <person name="Udvardi M.K."/>
            <person name="Benedito V.A."/>
            <person name="Mayer K.F."/>
            <person name="Gouzy J."/>
            <person name="Schoof H."/>
            <person name="Van de Peer Y."/>
            <person name="Proost S."/>
            <person name="Cook D.R."/>
            <person name="Meyers B.C."/>
            <person name="Spannagl M."/>
            <person name="Cheung F."/>
            <person name="De Mita S."/>
            <person name="Krishnakumar V."/>
            <person name="Gundlach H."/>
            <person name="Zhou S."/>
            <person name="Mudge J."/>
            <person name="Bharti A.K."/>
            <person name="Murray J.D."/>
            <person name="Naoumkina M.A."/>
            <person name="Rosen B."/>
            <person name="Silverstein K.A."/>
            <person name="Tang H."/>
            <person name="Rombauts S."/>
            <person name="Zhao P.X."/>
            <person name="Zhou P."/>
            <person name="Barbe V."/>
            <person name="Bardou P."/>
            <person name="Bechner M."/>
            <person name="Bellec A."/>
            <person name="Berger A."/>
            <person name="Berges H."/>
            <person name="Bidwell S."/>
            <person name="Bisseling T."/>
            <person name="Choisne N."/>
            <person name="Couloux A."/>
            <person name="Denny R."/>
            <person name="Deshpande S."/>
            <person name="Dai X."/>
            <person name="Doyle J.J."/>
            <person name="Dudez A.M."/>
            <person name="Farmer A.D."/>
            <person name="Fouteau S."/>
            <person name="Franken C."/>
            <person name="Gibelin C."/>
            <person name="Gish J."/>
            <person name="Goldstein S."/>
            <person name="Gonzalez A.J."/>
            <person name="Green P.J."/>
            <person name="Hallab A."/>
            <person name="Hartog M."/>
            <person name="Hua A."/>
            <person name="Humphray S.J."/>
            <person name="Jeong D.H."/>
            <person name="Jing Y."/>
            <person name="Jocker A."/>
            <person name="Kenton S.M."/>
            <person name="Kim D.J."/>
            <person name="Klee K."/>
            <person name="Lai H."/>
            <person name="Lang C."/>
            <person name="Lin S."/>
            <person name="Macmil S.L."/>
            <person name="Magdelenat G."/>
            <person name="Matthews L."/>
            <person name="McCorrison J."/>
            <person name="Monaghan E.L."/>
            <person name="Mun J.H."/>
            <person name="Najar F.Z."/>
            <person name="Nicholson C."/>
            <person name="Noirot C."/>
            <person name="O'Bleness M."/>
            <person name="Paule C.R."/>
            <person name="Poulain J."/>
            <person name="Prion F."/>
            <person name="Qin B."/>
            <person name="Qu C."/>
            <person name="Retzel E.F."/>
            <person name="Riddle C."/>
            <person name="Sallet E."/>
            <person name="Samain S."/>
            <person name="Samson N."/>
            <person name="Sanders I."/>
            <person name="Saurat O."/>
            <person name="Scarpelli C."/>
            <person name="Schiex T."/>
            <person name="Segurens B."/>
            <person name="Severin A.J."/>
            <person name="Sherrier D.J."/>
            <person name="Shi R."/>
            <person name="Sims S."/>
            <person name="Singer S.R."/>
            <person name="Sinharoy S."/>
            <person name="Sterck L."/>
            <person name="Viollet A."/>
            <person name="Wang B.B."/>
            <person name="Wang K."/>
            <person name="Wang M."/>
            <person name="Wang X."/>
            <person name="Warfsmann J."/>
            <person name="Weissenbach J."/>
            <person name="White D.D."/>
            <person name="White J.D."/>
            <person name="Wiley G.B."/>
            <person name="Wincker P."/>
            <person name="Xing Y."/>
            <person name="Yang L."/>
            <person name="Yao Z."/>
            <person name="Ying F."/>
            <person name="Zhai J."/>
            <person name="Zhou L."/>
            <person name="Zuber A."/>
            <person name="Denarie J."/>
            <person name="Dixon R.A."/>
            <person name="May G.D."/>
            <person name="Schwartz D.C."/>
            <person name="Rogers J."/>
            <person name="Quetier F."/>
            <person name="Town C.D."/>
            <person name="Roe B.A."/>
        </authorList>
    </citation>
    <scope>NUCLEOTIDE SEQUENCE [LARGE SCALE GENOMIC DNA]</scope>
    <source>
        <strain evidence="8">A17</strain>
        <strain evidence="9 10">cv. Jemalong A17</strain>
    </source>
</reference>
<dbReference type="PROSITE" id="PS51745">
    <property type="entry name" value="PB1"/>
    <property type="match status" value="1"/>
</dbReference>
<dbReference type="PANTHER" id="PTHR48108:SF26">
    <property type="entry name" value="CBS DOMAIN-CONTAINING PROTEIN DDB_G0289609"/>
    <property type="match status" value="1"/>
</dbReference>
<evidence type="ECO:0000313" key="10">
    <source>
        <dbReference type="Proteomes" id="UP000002051"/>
    </source>
</evidence>
<sequence length="481" mass="51830">MKKTTTKRPSKKSHAAENGNGKPPSPSSQPGDGGERTVKKVKLSKALTIPDGTTVTDACRRMAARRVDAVLLTDSSALLSGILTDKDVATRVVAEGLSPDETHVSKVMTRNPIFVTSDTLAIDALQKMIQGKFRHLPVVENGEVIAILDITKCLYDAIARVEKASQQGSAIAAAAVEGVEHQRAPNAFIDTLRERMFKPSLSTILGENTNSKDILMRVMAPNLSPESTLVEKVMTPNPQCATLETTIIDALHMMHDGKFLHLPVVDKDGNVVACVDVLQITHAAISLVESSSSGNVNDVASTIMQKFWDSAFALEPPEDYDTNSEVSGQLTLDGADTTKSTYQSAGFGNSFTFKFEDLNGQVHRFTSGSENQDELVSAVMQRIGPVNDGERPRLLYEDDEGDKIIIATNNDLAAAVSYARSAGLKALKLNLEFADSTKLKPNTDITTKQKTSIVSLRSGIFAGAVVLTSISILVYLKRANQ</sequence>
<evidence type="ECO:0000259" key="6">
    <source>
        <dbReference type="PROSITE" id="PS51371"/>
    </source>
</evidence>
<protein>
    <submittedName>
        <fullName evidence="8">CBS/octicosapeptide/phox/Bemp1 (PB1) domain protein</fullName>
    </submittedName>
</protein>
<organism evidence="8 10">
    <name type="scientific">Medicago truncatula</name>
    <name type="common">Barrel medic</name>
    <name type="synonym">Medicago tribuloides</name>
    <dbReference type="NCBI Taxonomy" id="3880"/>
    <lineage>
        <taxon>Eukaryota</taxon>
        <taxon>Viridiplantae</taxon>
        <taxon>Streptophyta</taxon>
        <taxon>Embryophyta</taxon>
        <taxon>Tracheophyta</taxon>
        <taxon>Spermatophyta</taxon>
        <taxon>Magnoliopsida</taxon>
        <taxon>eudicotyledons</taxon>
        <taxon>Gunneridae</taxon>
        <taxon>Pentapetalae</taxon>
        <taxon>rosids</taxon>
        <taxon>fabids</taxon>
        <taxon>Fabales</taxon>
        <taxon>Fabaceae</taxon>
        <taxon>Papilionoideae</taxon>
        <taxon>50 kb inversion clade</taxon>
        <taxon>NPAAA clade</taxon>
        <taxon>Hologalegina</taxon>
        <taxon>IRL clade</taxon>
        <taxon>Trifolieae</taxon>
        <taxon>Medicago</taxon>
    </lineage>
</organism>
<keyword evidence="5" id="KW-0812">Transmembrane</keyword>
<dbReference type="SUPFAM" id="SSF54631">
    <property type="entry name" value="CBS-domain pair"/>
    <property type="match status" value="2"/>
</dbReference>
<keyword evidence="5" id="KW-1133">Transmembrane helix</keyword>
<dbReference type="EMBL" id="CM001219">
    <property type="protein sequence ID" value="AES72945.2"/>
    <property type="molecule type" value="Genomic_DNA"/>
</dbReference>